<organism evidence="1 2">
    <name type="scientific">Rhabditophanes sp. KR3021</name>
    <dbReference type="NCBI Taxonomy" id="114890"/>
    <lineage>
        <taxon>Eukaryota</taxon>
        <taxon>Metazoa</taxon>
        <taxon>Ecdysozoa</taxon>
        <taxon>Nematoda</taxon>
        <taxon>Chromadorea</taxon>
        <taxon>Rhabditida</taxon>
        <taxon>Tylenchina</taxon>
        <taxon>Panagrolaimomorpha</taxon>
        <taxon>Strongyloidoidea</taxon>
        <taxon>Alloionematidae</taxon>
        <taxon>Rhabditophanes</taxon>
    </lineage>
</organism>
<name>A0AC35TJ69_9BILA</name>
<dbReference type="WBParaSite" id="RSKR_0000123400.1">
    <property type="protein sequence ID" value="RSKR_0000123400.1"/>
    <property type="gene ID" value="RSKR_0000123400"/>
</dbReference>
<dbReference type="Proteomes" id="UP000095286">
    <property type="component" value="Unplaced"/>
</dbReference>
<accession>A0AC35TJ69</accession>
<proteinExistence type="predicted"/>
<sequence length="392" mass="45603">MPTRNDRLSAQNKLDVIKQSIKEIEIIAEVEESGQEIERLPFELAEQMEVVRLLGDGNSAVVVMVQVKETREEKALKIIKPQNIPNLKELIETELTIMSKIDHEFIVRMYEHWFIDDSWYISLELIPEGDLFEALRSARYFDERSSASLIKCLSSALSYLHSQHIVHRDVKMENLLIFYDYSRDFELPYLKLADFGLATEFGEDLLYDLCGTPSYVSVETLSGVGYREKSDLWSCGVITYILLCGFPPFQSPNNDQEELFGQILKAKFFFPSPVWDKISFSARNLICNMLTVNVDERYSAEQVYNNDWVALLGNVTKEFEDIQEFELEDRLARNASAQMPFEDLSDDSDNSEFYYQKHRSFDDISQSSNINKYESPIHRQRERSDSFLITKR</sequence>
<protein>
    <submittedName>
        <fullName evidence="2">Protein kinase domain-containing protein</fullName>
    </submittedName>
</protein>
<reference evidence="2" key="1">
    <citation type="submission" date="2016-11" db="UniProtKB">
        <authorList>
            <consortium name="WormBaseParasite"/>
        </authorList>
    </citation>
    <scope>IDENTIFICATION</scope>
    <source>
        <strain evidence="2">KR3021</strain>
    </source>
</reference>
<evidence type="ECO:0000313" key="2">
    <source>
        <dbReference type="WBParaSite" id="RSKR_0000123400.1"/>
    </source>
</evidence>
<evidence type="ECO:0000313" key="1">
    <source>
        <dbReference type="Proteomes" id="UP000095286"/>
    </source>
</evidence>